<dbReference type="EMBL" id="CM017328">
    <property type="protein sequence ID" value="KAE8125035.1"/>
    <property type="molecule type" value="Genomic_DNA"/>
</dbReference>
<organism evidence="1 2">
    <name type="scientific">Carpinus fangiana</name>
    <dbReference type="NCBI Taxonomy" id="176857"/>
    <lineage>
        <taxon>Eukaryota</taxon>
        <taxon>Viridiplantae</taxon>
        <taxon>Streptophyta</taxon>
        <taxon>Embryophyta</taxon>
        <taxon>Tracheophyta</taxon>
        <taxon>Spermatophyta</taxon>
        <taxon>Magnoliopsida</taxon>
        <taxon>eudicotyledons</taxon>
        <taxon>Gunneridae</taxon>
        <taxon>Pentapetalae</taxon>
        <taxon>rosids</taxon>
        <taxon>fabids</taxon>
        <taxon>Fagales</taxon>
        <taxon>Betulaceae</taxon>
        <taxon>Carpinus</taxon>
    </lineage>
</organism>
<gene>
    <name evidence="1" type="ORF">FH972_019872</name>
</gene>
<evidence type="ECO:0000313" key="2">
    <source>
        <dbReference type="Proteomes" id="UP000327013"/>
    </source>
</evidence>
<protein>
    <recommendedName>
        <fullName evidence="3">F-box domain-containing protein</fullName>
    </recommendedName>
</protein>
<dbReference type="AlphaFoldDB" id="A0A5N6RRR5"/>
<reference evidence="1 2" key="1">
    <citation type="submission" date="2019-06" db="EMBL/GenBank/DDBJ databases">
        <title>A chromosomal-level reference genome of Carpinus fangiana (Coryloideae, Betulaceae).</title>
        <authorList>
            <person name="Yang X."/>
            <person name="Wang Z."/>
            <person name="Zhang L."/>
            <person name="Hao G."/>
            <person name="Liu J."/>
            <person name="Yang Y."/>
        </authorList>
    </citation>
    <scope>NUCLEOTIDE SEQUENCE [LARGE SCALE GENOMIC DNA]</scope>
    <source>
        <strain evidence="1">Cfa_2016G</strain>
        <tissue evidence="1">Leaf</tissue>
    </source>
</reference>
<sequence>MSILPDDLWRRILELGIKRGGFTYKDLCCISISCRLLHRLSGEEALWSHLLLSDFPSASSSSSPVKPKSLYRNRYERERERKIAAHRRAVLRKENEIAELSRKLRGMETGLAEEGENMRAILAELSNLGKVREASVALNAWQPEVVRGRHKQIVEQCAVPVEYRMHALEMELRLCKHRISGFRRGLKDEKPRLDTAKQQLLSLNYHPLRGDYAGFSWGGGGTIRVT</sequence>
<dbReference type="SUPFAM" id="SSF81383">
    <property type="entry name" value="F-box domain"/>
    <property type="match status" value="1"/>
</dbReference>
<name>A0A5N6RRR5_9ROSI</name>
<dbReference type="Proteomes" id="UP000327013">
    <property type="component" value="Chromosome 8"/>
</dbReference>
<dbReference type="OrthoDB" id="3219396at2759"/>
<dbReference type="InterPro" id="IPR036047">
    <property type="entry name" value="F-box-like_dom_sf"/>
</dbReference>
<accession>A0A5N6RRR5</accession>
<keyword evidence="2" id="KW-1185">Reference proteome</keyword>
<evidence type="ECO:0008006" key="3">
    <source>
        <dbReference type="Google" id="ProtNLM"/>
    </source>
</evidence>
<evidence type="ECO:0000313" key="1">
    <source>
        <dbReference type="EMBL" id="KAE8125035.1"/>
    </source>
</evidence>
<proteinExistence type="predicted"/>